<dbReference type="Proteomes" id="UP000711614">
    <property type="component" value="Unassembled WGS sequence"/>
</dbReference>
<evidence type="ECO:0000313" key="1">
    <source>
        <dbReference type="EMBL" id="MBP2415065.1"/>
    </source>
</evidence>
<comment type="caution">
    <text evidence="1">The sequence shown here is derived from an EMBL/GenBank/DDBJ whole genome shotgun (WGS) entry which is preliminary data.</text>
</comment>
<gene>
    <name evidence="1" type="ORF">JOF48_003864</name>
</gene>
<organism evidence="1 2">
    <name type="scientific">Arthrobacter stackebrandtii</name>
    <dbReference type="NCBI Taxonomy" id="272161"/>
    <lineage>
        <taxon>Bacteria</taxon>
        <taxon>Bacillati</taxon>
        <taxon>Actinomycetota</taxon>
        <taxon>Actinomycetes</taxon>
        <taxon>Micrococcales</taxon>
        <taxon>Micrococcaceae</taxon>
        <taxon>Arthrobacter</taxon>
    </lineage>
</organism>
<dbReference type="EMBL" id="JAGIOI010000001">
    <property type="protein sequence ID" value="MBP2415065.1"/>
    <property type="molecule type" value="Genomic_DNA"/>
</dbReference>
<protein>
    <submittedName>
        <fullName evidence="1">8-oxo-dGTP pyrophosphatase MutT (NUDIX family)</fullName>
    </submittedName>
</protein>
<proteinExistence type="predicted"/>
<dbReference type="RefSeq" id="WP_209683909.1">
    <property type="nucleotide sequence ID" value="NZ_JAGIOI010000001.1"/>
</dbReference>
<reference evidence="1 2" key="1">
    <citation type="submission" date="2021-03" db="EMBL/GenBank/DDBJ databases">
        <title>Sequencing the genomes of 1000 actinobacteria strains.</title>
        <authorList>
            <person name="Klenk H.-P."/>
        </authorList>
    </citation>
    <scope>NUCLEOTIDE SEQUENCE [LARGE SCALE GENOMIC DNA]</scope>
    <source>
        <strain evidence="1 2">DSM 16005</strain>
    </source>
</reference>
<name>A0ABS4Z2P8_9MICC</name>
<keyword evidence="2" id="KW-1185">Reference proteome</keyword>
<accession>A0ABS4Z2P8</accession>
<evidence type="ECO:0000313" key="2">
    <source>
        <dbReference type="Proteomes" id="UP000711614"/>
    </source>
</evidence>
<dbReference type="Gene3D" id="3.90.79.10">
    <property type="entry name" value="Nucleoside Triphosphate Pyrophosphohydrolase"/>
    <property type="match status" value="1"/>
</dbReference>
<sequence>MTGYVYAVPRALEFPVGRPLDLPVGLADEIERHWTGSKLRSPHIFDGEILNATSLAHGPGQQAQILLRPARFSHYLYGQANKLPSRDMCRSVAVNAVMKTVDNFYVLARMGAGSTFQRRIKFIGGAASPEDIRDGLFQPKQCLAREFSEELGLAMPDVAGEPFRPHFTTRPSFNILNVSYQLNLKVGRGALEEAANFASDRTSAGPAEVDELLFLESTEAGLAAFQDSWAGDCLDYVLPLLQALVAGGNAGPLREDMFR</sequence>